<keyword evidence="1" id="KW-0472">Membrane</keyword>
<gene>
    <name evidence="2" type="ORF">CDG60_15195</name>
</gene>
<feature type="transmembrane region" description="Helical" evidence="1">
    <location>
        <begin position="201"/>
        <end position="224"/>
    </location>
</feature>
<evidence type="ECO:0000313" key="3">
    <source>
        <dbReference type="Proteomes" id="UP000263753"/>
    </source>
</evidence>
<organism evidence="2 3">
    <name type="scientific">Acinetobacter chinensis</name>
    <dbReference type="NCBI Taxonomy" id="2004650"/>
    <lineage>
        <taxon>Bacteria</taxon>
        <taxon>Pseudomonadati</taxon>
        <taxon>Pseudomonadota</taxon>
        <taxon>Gammaproteobacteria</taxon>
        <taxon>Moraxellales</taxon>
        <taxon>Moraxellaceae</taxon>
        <taxon>Acinetobacter</taxon>
    </lineage>
</organism>
<dbReference type="Proteomes" id="UP000263753">
    <property type="component" value="Chromosome"/>
</dbReference>
<name>A0A3B7LY01_9GAMM</name>
<dbReference type="AlphaFoldDB" id="A0A3B7LY01"/>
<dbReference type="EMBL" id="CP032134">
    <property type="protein sequence ID" value="AXY57790.1"/>
    <property type="molecule type" value="Genomic_DNA"/>
</dbReference>
<keyword evidence="1" id="KW-0812">Transmembrane</keyword>
<feature type="transmembrane region" description="Helical" evidence="1">
    <location>
        <begin position="18"/>
        <end position="35"/>
    </location>
</feature>
<proteinExistence type="predicted"/>
<feature type="transmembrane region" description="Helical" evidence="1">
    <location>
        <begin position="47"/>
        <end position="67"/>
    </location>
</feature>
<evidence type="ECO:0000313" key="2">
    <source>
        <dbReference type="EMBL" id="AXY57790.1"/>
    </source>
</evidence>
<reference evidence="3" key="1">
    <citation type="submission" date="2018-09" db="EMBL/GenBank/DDBJ databases">
        <title>The complete genome of Acinetobacter sp. strain WCHAc010005.</title>
        <authorList>
            <person name="Hu Y."/>
            <person name="Long H."/>
            <person name="Feng Y."/>
            <person name="Zong Z."/>
        </authorList>
    </citation>
    <scope>NUCLEOTIDE SEQUENCE [LARGE SCALE GENOMIC DNA]</scope>
    <source>
        <strain evidence="3">WCHAc010005</strain>
    </source>
</reference>
<accession>A0A3B7LY01</accession>
<evidence type="ECO:0000256" key="1">
    <source>
        <dbReference type="SAM" id="Phobius"/>
    </source>
</evidence>
<dbReference type="RefSeq" id="WP_087513072.1">
    <property type="nucleotide sequence ID" value="NZ_CP032134.1"/>
</dbReference>
<dbReference type="KEGG" id="achi:CDG60_15195"/>
<feature type="transmembrane region" description="Helical" evidence="1">
    <location>
        <begin position="236"/>
        <end position="255"/>
    </location>
</feature>
<protein>
    <submittedName>
        <fullName evidence="2">Uncharacterized protein</fullName>
    </submittedName>
</protein>
<sequence length="372" mass="43381">MQANPGELTLYSCRPQQAINLGIIYSVIVLFLLRVSFEHNEPDWFRFIYIIISVSFSIHYLTLKFILTDQRCCMHSLLFKSETQLSSLTEPVCLQLPPNHTAILKLYRLLLMYKAENHILFWQKRALLRFNNHSPARSGFFHQTLRPPLTLLNMPQFSEEQSREILLNLKYHWQLNPETFNENPSTEELELLKKSRQEQDIGYSPLLISAVALLIGFAAMLVSPMMLQGLHFAVEAWNLMIPFIIVSILLSWLIIRTEGKKYPFFSALLSGCLLGPCLYFGALQLNRIYSEHNAAIVTTQMYLNSVDQHSQQWSLSPELAETSGLTDIYVHKDWQWYRSDLKIGQKYTIQLKQGYFQDYFIDQDSFRLIPEQ</sequence>
<keyword evidence="1" id="KW-1133">Transmembrane helix</keyword>
<feature type="transmembrane region" description="Helical" evidence="1">
    <location>
        <begin position="262"/>
        <end position="282"/>
    </location>
</feature>